<reference evidence="3 4" key="1">
    <citation type="submission" date="2019-03" db="EMBL/GenBank/DDBJ databases">
        <title>Genomic Encyclopedia of Archaeal and Bacterial Type Strains, Phase II (KMG-II): from individual species to whole genera.</title>
        <authorList>
            <person name="Goeker M."/>
        </authorList>
    </citation>
    <scope>NUCLEOTIDE SEQUENCE [LARGE SCALE GENOMIC DNA]</scope>
    <source>
        <strain evidence="3 4">DSM 28323</strain>
    </source>
</reference>
<dbReference type="Proteomes" id="UP000295741">
    <property type="component" value="Unassembled WGS sequence"/>
</dbReference>
<feature type="domain" description="Response regulatory" evidence="2">
    <location>
        <begin position="7"/>
        <end position="135"/>
    </location>
</feature>
<organism evidence="3 4">
    <name type="scientific">Sediminibacterium goheungense</name>
    <dbReference type="NCBI Taxonomy" id="1086393"/>
    <lineage>
        <taxon>Bacteria</taxon>
        <taxon>Pseudomonadati</taxon>
        <taxon>Bacteroidota</taxon>
        <taxon>Chitinophagia</taxon>
        <taxon>Chitinophagales</taxon>
        <taxon>Chitinophagaceae</taxon>
        <taxon>Sediminibacterium</taxon>
    </lineage>
</organism>
<dbReference type="RefSeq" id="WP_133473886.1">
    <property type="nucleotide sequence ID" value="NZ_SNWP01000010.1"/>
</dbReference>
<dbReference type="Gene3D" id="3.40.50.2300">
    <property type="match status" value="1"/>
</dbReference>
<protein>
    <submittedName>
        <fullName evidence="3">CheY-like chemotaxis protein</fullName>
    </submittedName>
</protein>
<dbReference type="SUPFAM" id="SSF52172">
    <property type="entry name" value="CheY-like"/>
    <property type="match status" value="1"/>
</dbReference>
<dbReference type="Pfam" id="PF00072">
    <property type="entry name" value="Response_reg"/>
    <property type="match status" value="1"/>
</dbReference>
<dbReference type="PANTHER" id="PTHR44520:SF2">
    <property type="entry name" value="RESPONSE REGULATOR RCP1"/>
    <property type="match status" value="1"/>
</dbReference>
<dbReference type="InterPro" id="IPR052893">
    <property type="entry name" value="TCS_response_regulator"/>
</dbReference>
<keyword evidence="4" id="KW-1185">Reference proteome</keyword>
<dbReference type="InterPro" id="IPR011006">
    <property type="entry name" value="CheY-like_superfamily"/>
</dbReference>
<evidence type="ECO:0000259" key="2">
    <source>
        <dbReference type="PROSITE" id="PS50110"/>
    </source>
</evidence>
<dbReference type="InterPro" id="IPR001789">
    <property type="entry name" value="Sig_transdc_resp-reg_receiver"/>
</dbReference>
<gene>
    <name evidence="3" type="ORF">BC659_1375</name>
</gene>
<evidence type="ECO:0000313" key="3">
    <source>
        <dbReference type="EMBL" id="TDO29287.1"/>
    </source>
</evidence>
<dbReference type="OrthoDB" id="1121174at2"/>
<evidence type="ECO:0000256" key="1">
    <source>
        <dbReference type="PROSITE-ProRule" id="PRU00169"/>
    </source>
</evidence>
<feature type="modified residue" description="4-aspartylphosphate" evidence="1">
    <location>
        <position position="65"/>
    </location>
</feature>
<proteinExistence type="predicted"/>
<dbReference type="SMART" id="SM00448">
    <property type="entry name" value="REC"/>
    <property type="match status" value="1"/>
</dbReference>
<evidence type="ECO:0000313" key="4">
    <source>
        <dbReference type="Proteomes" id="UP000295741"/>
    </source>
</evidence>
<dbReference type="AlphaFoldDB" id="A0A4R6J2Y1"/>
<dbReference type="GO" id="GO:0000160">
    <property type="term" value="P:phosphorelay signal transduction system"/>
    <property type="evidence" value="ECO:0007669"/>
    <property type="project" value="InterPro"/>
</dbReference>
<accession>A0A4R6J2Y1</accession>
<dbReference type="PROSITE" id="PS50110">
    <property type="entry name" value="RESPONSE_REGULATORY"/>
    <property type="match status" value="1"/>
</dbReference>
<name>A0A4R6J2Y1_9BACT</name>
<dbReference type="PANTHER" id="PTHR44520">
    <property type="entry name" value="RESPONSE REGULATOR RCP1-RELATED"/>
    <property type="match status" value="1"/>
</dbReference>
<comment type="caution">
    <text evidence="3">The sequence shown here is derived from an EMBL/GenBank/DDBJ whole genome shotgun (WGS) entry which is preliminary data.</text>
</comment>
<keyword evidence="1" id="KW-0597">Phosphoprotein</keyword>
<sequence>MSLIQHSVCLIDDDKIYQFTARKMLEATGMAKNIQSFYDGSEALAFFSGENSKDIANLPDVIFLDINMPVMNGWEFLDEYEKLCNDFPKNMLLYVVSSSVDDADIRRSHQYSSVTDYIVKPITRMRYQELLESLGRVS</sequence>
<dbReference type="EMBL" id="SNWP01000010">
    <property type="protein sequence ID" value="TDO29287.1"/>
    <property type="molecule type" value="Genomic_DNA"/>
</dbReference>